<dbReference type="AlphaFoldDB" id="A0A7W7KB03"/>
<dbReference type="Proteomes" id="UP000555448">
    <property type="component" value="Unassembled WGS sequence"/>
</dbReference>
<dbReference type="EMBL" id="JACHLR010000010">
    <property type="protein sequence ID" value="MBB4859171.1"/>
    <property type="molecule type" value="Genomic_DNA"/>
</dbReference>
<gene>
    <name evidence="2" type="ORF">HNO88_002500</name>
</gene>
<reference evidence="2 3" key="1">
    <citation type="submission" date="2020-08" db="EMBL/GenBank/DDBJ databases">
        <title>Functional genomics of gut bacteria from endangered species of beetles.</title>
        <authorList>
            <person name="Carlos-Shanley C."/>
        </authorList>
    </citation>
    <scope>NUCLEOTIDE SEQUENCE [LARGE SCALE GENOMIC DNA]</scope>
    <source>
        <strain evidence="2 3">S00245</strain>
    </source>
</reference>
<evidence type="ECO:0000256" key="1">
    <source>
        <dbReference type="SAM" id="MobiDB-lite"/>
    </source>
</evidence>
<feature type="region of interest" description="Disordered" evidence="1">
    <location>
        <begin position="111"/>
        <end position="144"/>
    </location>
</feature>
<sequence>MRNFHITAATADQAARRLKDLEHYADRRDQLIDMLDLDALGPGQLYTIFQEQDAIEEAIDWGYLHVEHLARMEALALSSRSRCSWPPDWFQVRARASPWRLECAASAAQRHRATSPRSLTDPRNCTCQGSRRDADAVRHSPHAA</sequence>
<comment type="caution">
    <text evidence="2">The sequence shown here is derived from an EMBL/GenBank/DDBJ whole genome shotgun (WGS) entry which is preliminary data.</text>
</comment>
<accession>A0A7W7KB03</accession>
<feature type="compositionally biased region" description="Polar residues" evidence="1">
    <location>
        <begin position="115"/>
        <end position="129"/>
    </location>
</feature>
<protein>
    <submittedName>
        <fullName evidence="2">Uncharacterized protein</fullName>
    </submittedName>
</protein>
<proteinExistence type="predicted"/>
<organism evidence="2 3">
    <name type="scientific">Novosphingobium chloroacetimidivorans</name>
    <dbReference type="NCBI Taxonomy" id="1428314"/>
    <lineage>
        <taxon>Bacteria</taxon>
        <taxon>Pseudomonadati</taxon>
        <taxon>Pseudomonadota</taxon>
        <taxon>Alphaproteobacteria</taxon>
        <taxon>Sphingomonadales</taxon>
        <taxon>Sphingomonadaceae</taxon>
        <taxon>Novosphingobium</taxon>
    </lineage>
</organism>
<name>A0A7W7KB03_9SPHN</name>
<evidence type="ECO:0000313" key="3">
    <source>
        <dbReference type="Proteomes" id="UP000555448"/>
    </source>
</evidence>
<keyword evidence="3" id="KW-1185">Reference proteome</keyword>
<evidence type="ECO:0000313" key="2">
    <source>
        <dbReference type="EMBL" id="MBB4859171.1"/>
    </source>
</evidence>